<dbReference type="InterPro" id="IPR051310">
    <property type="entry name" value="MCP_chemotaxis"/>
</dbReference>
<gene>
    <name evidence="5" type="ORF">K6T82_24300</name>
</gene>
<dbReference type="GO" id="GO:0007165">
    <property type="term" value="P:signal transduction"/>
    <property type="evidence" value="ECO:0007669"/>
    <property type="project" value="UniProtKB-KW"/>
</dbReference>
<evidence type="ECO:0000256" key="2">
    <source>
        <dbReference type="ARBA" id="ARBA00029447"/>
    </source>
</evidence>
<dbReference type="PANTHER" id="PTHR43531:SF11">
    <property type="entry name" value="METHYL-ACCEPTING CHEMOTAXIS PROTEIN 3"/>
    <property type="match status" value="1"/>
</dbReference>
<dbReference type="GO" id="GO:0006935">
    <property type="term" value="P:chemotaxis"/>
    <property type="evidence" value="ECO:0007669"/>
    <property type="project" value="UniProtKB-KW"/>
</dbReference>
<dbReference type="SUPFAM" id="SSF58104">
    <property type="entry name" value="Methyl-accepting chemotaxis protein (MCP) signaling domain"/>
    <property type="match status" value="1"/>
</dbReference>
<dbReference type="Gene3D" id="1.10.287.950">
    <property type="entry name" value="Methyl-accepting chemotaxis protein"/>
    <property type="match status" value="1"/>
</dbReference>
<evidence type="ECO:0000313" key="5">
    <source>
        <dbReference type="EMBL" id="MBZ4037889.1"/>
    </source>
</evidence>
<dbReference type="RefSeq" id="WP_223711648.1">
    <property type="nucleotide sequence ID" value="NZ_JAINUY010000082.1"/>
</dbReference>
<proteinExistence type="inferred from homology"/>
<keyword evidence="6" id="KW-1185">Reference proteome</keyword>
<comment type="similarity">
    <text evidence="2">Belongs to the methyl-accepting chemotaxis (MCP) protein family.</text>
</comment>
<sequence>MEEMVRAMAEISETSTKISDIIKTINNIAFQTNILALNAAVEAARAGSAGKGFAVVADEVRNLASKSAEAAKDTTTLIENALKAVSNGSKVAD</sequence>
<feature type="non-terminal residue" evidence="5">
    <location>
        <position position="93"/>
    </location>
</feature>
<evidence type="ECO:0000313" key="6">
    <source>
        <dbReference type="Proteomes" id="UP001139366"/>
    </source>
</evidence>
<reference evidence="5 6" key="1">
    <citation type="journal article" date="2023" name="Antonie Van Leeuwenhoek">
        <title>Flavobacterium potami sp. nov., a multi-metal resistance genes harbouring bacterium isolated from shallow river silt.</title>
        <authorList>
            <person name="Li S."/>
            <person name="Mao S."/>
            <person name="Mu W."/>
            <person name="Guo B."/>
            <person name="Li C."/>
            <person name="Zhu Q."/>
            <person name="Hou X."/>
            <person name="Zhao Y."/>
            <person name="Wei S."/>
            <person name="Liu H."/>
            <person name="Liu A."/>
        </authorList>
    </citation>
    <scope>NUCLEOTIDE SEQUENCE [LARGE SCALE GENOMIC DNA]</scope>
    <source>
        <strain evidence="5 6">17A</strain>
    </source>
</reference>
<feature type="domain" description="Methyl-accepting transducer" evidence="4">
    <location>
        <begin position="1"/>
        <end position="93"/>
    </location>
</feature>
<evidence type="ECO:0000256" key="1">
    <source>
        <dbReference type="ARBA" id="ARBA00022500"/>
    </source>
</evidence>
<evidence type="ECO:0000259" key="4">
    <source>
        <dbReference type="PROSITE" id="PS50111"/>
    </source>
</evidence>
<dbReference type="Proteomes" id="UP001139366">
    <property type="component" value="Unassembled WGS sequence"/>
</dbReference>
<dbReference type="GO" id="GO:0004888">
    <property type="term" value="F:transmembrane signaling receptor activity"/>
    <property type="evidence" value="ECO:0007669"/>
    <property type="project" value="TreeGrafter"/>
</dbReference>
<accession>A0A9X1HEL3</accession>
<comment type="caution">
    <text evidence="5">The sequence shown here is derived from an EMBL/GenBank/DDBJ whole genome shotgun (WGS) entry which is preliminary data.</text>
</comment>
<dbReference type="PROSITE" id="PS50111">
    <property type="entry name" value="CHEMOTAXIS_TRANSDUC_2"/>
    <property type="match status" value="1"/>
</dbReference>
<dbReference type="EMBL" id="JAINUY010000082">
    <property type="protein sequence ID" value="MBZ4037889.1"/>
    <property type="molecule type" value="Genomic_DNA"/>
</dbReference>
<name>A0A9X1HEL3_9FLAO</name>
<keyword evidence="1" id="KW-0145">Chemotaxis</keyword>
<dbReference type="InterPro" id="IPR004089">
    <property type="entry name" value="MCPsignal_dom"/>
</dbReference>
<dbReference type="GO" id="GO:0005886">
    <property type="term" value="C:plasma membrane"/>
    <property type="evidence" value="ECO:0007669"/>
    <property type="project" value="TreeGrafter"/>
</dbReference>
<dbReference type="Pfam" id="PF00015">
    <property type="entry name" value="MCPsignal"/>
    <property type="match status" value="1"/>
</dbReference>
<organism evidence="5 6">
    <name type="scientific">Flavobacterium potami</name>
    <dbReference type="NCBI Taxonomy" id="2872310"/>
    <lineage>
        <taxon>Bacteria</taxon>
        <taxon>Pseudomonadati</taxon>
        <taxon>Bacteroidota</taxon>
        <taxon>Flavobacteriia</taxon>
        <taxon>Flavobacteriales</taxon>
        <taxon>Flavobacteriaceae</taxon>
        <taxon>Flavobacterium</taxon>
    </lineage>
</organism>
<protein>
    <submittedName>
        <fullName evidence="5">Methyl-accepting chemotaxis protein</fullName>
    </submittedName>
</protein>
<dbReference type="AlphaFoldDB" id="A0A9X1HEL3"/>
<keyword evidence="3" id="KW-0807">Transducer</keyword>
<feature type="non-terminal residue" evidence="5">
    <location>
        <position position="1"/>
    </location>
</feature>
<evidence type="ECO:0000256" key="3">
    <source>
        <dbReference type="PROSITE-ProRule" id="PRU00284"/>
    </source>
</evidence>
<dbReference type="PANTHER" id="PTHR43531">
    <property type="entry name" value="PROTEIN ICFG"/>
    <property type="match status" value="1"/>
</dbReference>